<evidence type="ECO:0000256" key="2">
    <source>
        <dbReference type="ARBA" id="ARBA00022737"/>
    </source>
</evidence>
<proteinExistence type="predicted"/>
<keyword evidence="5" id="KW-1185">Reference proteome</keyword>
<dbReference type="Gene3D" id="3.30.710.10">
    <property type="entry name" value="Potassium Channel Kv1.1, Chain A"/>
    <property type="match status" value="1"/>
</dbReference>
<dbReference type="SMART" id="SM00612">
    <property type="entry name" value="Kelch"/>
    <property type="match status" value="6"/>
</dbReference>
<dbReference type="Pfam" id="PF01344">
    <property type="entry name" value="Kelch_1"/>
    <property type="match status" value="2"/>
</dbReference>
<dbReference type="SUPFAM" id="SSF50965">
    <property type="entry name" value="Galactose oxidase, central domain"/>
    <property type="match status" value="1"/>
</dbReference>
<dbReference type="Pfam" id="PF07707">
    <property type="entry name" value="BACK"/>
    <property type="match status" value="1"/>
</dbReference>
<dbReference type="SMART" id="SM00225">
    <property type="entry name" value="BTB"/>
    <property type="match status" value="1"/>
</dbReference>
<dbReference type="PANTHER" id="PTHR24412">
    <property type="entry name" value="KELCH PROTEIN"/>
    <property type="match status" value="1"/>
</dbReference>
<dbReference type="InterPro" id="IPR000210">
    <property type="entry name" value="BTB/POZ_dom"/>
</dbReference>
<dbReference type="FunFam" id="1.25.40.420:FF:000001">
    <property type="entry name" value="Kelch-like family member 12"/>
    <property type="match status" value="1"/>
</dbReference>
<accession>A0AAN8QCY5</accession>
<sequence length="600" mass="68335">MAASTTKHMTRKPSGGEEFNHRVFKANRVSHFIESYPQFLLKRLSLLWKEELYCDISIIANGKSFCAHRHILAASSSFFKAMFTSGMVEGSQKEIYLHDIDEDIIQELLSFIYTGVIEITLENVQDLLSSSDMLGLVDVTEACGQFLQQHLNTENCIGIYVFCDAHSCQDVKQAAELYIQKHFLQVSKTEEFLQLPKDELIHFLSSENLRLENEIQAFNAAIVWINHDLISRRKEIFDVMKPIRFPIIHEKFLEKFQEECTDISLKIAVHKIIQDYKMTRKLCLELQLSRIDPTMLQPRLCARKNIYVIGGYSRKRGDRWSDMHTLKSVERFDTFHKQWHKLPNMKKPRSGLGAAVLCGKIYIVGGENDSLIHDCVEMFDPDDGKWMELGNMTDPRCGLNVCAFNNCIYAFGGWVGSVIGDTVEKYTAEIDAWCIVGTMPTPRFGMALVETQGLIYVIGGLSEMGTELKFIDSFNPVTKEWVRLTNMPARKAYIGAAAIDDYIYVVGGWNEHEGPLNTVHKYNIITDEWSDVSSLSMRRAGPSVISVDGLLYVIGGRYYSDLYTAPVTTDTMECYDPNTDKWTEFPSMFNSRCEAGVVVL</sequence>
<dbReference type="PANTHER" id="PTHR24412:SF35">
    <property type="entry name" value="ACTIN-BINDING PROTEIN IPP"/>
    <property type="match status" value="1"/>
</dbReference>
<dbReference type="PIRSF" id="PIRSF037037">
    <property type="entry name" value="Kelch-like_protein_gigaxonin"/>
    <property type="match status" value="1"/>
</dbReference>
<dbReference type="InterPro" id="IPR011705">
    <property type="entry name" value="BACK"/>
</dbReference>
<dbReference type="Gene3D" id="2.120.10.80">
    <property type="entry name" value="Kelch-type beta propeller"/>
    <property type="match status" value="2"/>
</dbReference>
<dbReference type="AlphaFoldDB" id="A0AAN8QCY5"/>
<evidence type="ECO:0000313" key="4">
    <source>
        <dbReference type="EMBL" id="KAK6188772.1"/>
    </source>
</evidence>
<organism evidence="4 5">
    <name type="scientific">Patella caerulea</name>
    <name type="common">Rayed Mediterranean limpet</name>
    <dbReference type="NCBI Taxonomy" id="87958"/>
    <lineage>
        <taxon>Eukaryota</taxon>
        <taxon>Metazoa</taxon>
        <taxon>Spiralia</taxon>
        <taxon>Lophotrochozoa</taxon>
        <taxon>Mollusca</taxon>
        <taxon>Gastropoda</taxon>
        <taxon>Patellogastropoda</taxon>
        <taxon>Patelloidea</taxon>
        <taxon>Patellidae</taxon>
        <taxon>Patella</taxon>
    </lineage>
</organism>
<reference evidence="4 5" key="1">
    <citation type="submission" date="2024-01" db="EMBL/GenBank/DDBJ databases">
        <title>The genome of the rayed Mediterranean limpet Patella caerulea (Linnaeus, 1758).</title>
        <authorList>
            <person name="Anh-Thu Weber A."/>
            <person name="Halstead-Nussloch G."/>
        </authorList>
    </citation>
    <scope>NUCLEOTIDE SEQUENCE [LARGE SCALE GENOMIC DNA]</scope>
    <source>
        <strain evidence="4">AATW-2023a</strain>
        <tissue evidence="4">Whole specimen</tissue>
    </source>
</reference>
<dbReference type="SUPFAM" id="SSF54695">
    <property type="entry name" value="POZ domain"/>
    <property type="match status" value="1"/>
</dbReference>
<keyword evidence="1" id="KW-0880">Kelch repeat</keyword>
<dbReference type="Pfam" id="PF24681">
    <property type="entry name" value="Kelch_KLHDC2_KLHL20_DRC7"/>
    <property type="match status" value="1"/>
</dbReference>
<feature type="domain" description="BTB" evidence="3">
    <location>
        <begin position="54"/>
        <end position="121"/>
    </location>
</feature>
<dbReference type="InterPro" id="IPR011333">
    <property type="entry name" value="SKP1/BTB/POZ_sf"/>
</dbReference>
<gene>
    <name evidence="4" type="ORF">SNE40_004883</name>
</gene>
<dbReference type="InterPro" id="IPR006652">
    <property type="entry name" value="Kelch_1"/>
</dbReference>
<dbReference type="SMART" id="SM00875">
    <property type="entry name" value="BACK"/>
    <property type="match status" value="1"/>
</dbReference>
<dbReference type="InterPro" id="IPR017096">
    <property type="entry name" value="BTB-kelch_protein"/>
</dbReference>
<dbReference type="PRINTS" id="PR00501">
    <property type="entry name" value="KELCHREPEAT"/>
</dbReference>
<dbReference type="Gene3D" id="1.25.40.420">
    <property type="match status" value="1"/>
</dbReference>
<evidence type="ECO:0000259" key="3">
    <source>
        <dbReference type="PROSITE" id="PS50097"/>
    </source>
</evidence>
<dbReference type="InterPro" id="IPR011043">
    <property type="entry name" value="Gal_Oxase/kelch_b-propeller"/>
</dbReference>
<name>A0AAN8QCY5_PATCE</name>
<dbReference type="InterPro" id="IPR015915">
    <property type="entry name" value="Kelch-typ_b-propeller"/>
</dbReference>
<keyword evidence="2" id="KW-0677">Repeat</keyword>
<dbReference type="Proteomes" id="UP001347796">
    <property type="component" value="Unassembled WGS sequence"/>
</dbReference>
<dbReference type="EMBL" id="JAZGQO010000003">
    <property type="protein sequence ID" value="KAK6188772.1"/>
    <property type="molecule type" value="Genomic_DNA"/>
</dbReference>
<comment type="caution">
    <text evidence="4">The sequence shown here is derived from an EMBL/GenBank/DDBJ whole genome shotgun (WGS) entry which is preliminary data.</text>
</comment>
<protein>
    <recommendedName>
        <fullName evidence="3">BTB domain-containing protein</fullName>
    </recommendedName>
</protein>
<evidence type="ECO:0000313" key="5">
    <source>
        <dbReference type="Proteomes" id="UP001347796"/>
    </source>
</evidence>
<evidence type="ECO:0000256" key="1">
    <source>
        <dbReference type="ARBA" id="ARBA00022441"/>
    </source>
</evidence>
<dbReference type="Pfam" id="PF00651">
    <property type="entry name" value="BTB"/>
    <property type="match status" value="1"/>
</dbReference>
<dbReference type="PROSITE" id="PS50097">
    <property type="entry name" value="BTB"/>
    <property type="match status" value="1"/>
</dbReference>